<reference evidence="3" key="1">
    <citation type="submission" date="2019-12" db="UniProtKB">
        <authorList>
            <consortium name="WormBaseParasite"/>
        </authorList>
    </citation>
    <scope>IDENTIFICATION</scope>
</reference>
<name>A0A5S6Q7A1_TRIMR</name>
<dbReference type="WBParaSite" id="TMUE_1000003089.1">
    <property type="protein sequence ID" value="TMUE_1000003089.1"/>
    <property type="gene ID" value="WBGene00298610"/>
</dbReference>
<accession>A0A5S6Q7A1</accession>
<feature type="region of interest" description="Disordered" evidence="1">
    <location>
        <begin position="314"/>
        <end position="333"/>
    </location>
</feature>
<organism evidence="2 3">
    <name type="scientific">Trichuris muris</name>
    <name type="common">Mouse whipworm</name>
    <dbReference type="NCBI Taxonomy" id="70415"/>
    <lineage>
        <taxon>Eukaryota</taxon>
        <taxon>Metazoa</taxon>
        <taxon>Ecdysozoa</taxon>
        <taxon>Nematoda</taxon>
        <taxon>Enoplea</taxon>
        <taxon>Dorylaimia</taxon>
        <taxon>Trichinellida</taxon>
        <taxon>Trichuridae</taxon>
        <taxon>Trichuris</taxon>
    </lineage>
</organism>
<sequence length="790" mass="85216">MNGLPLQRRGLPPTRDPAKIMDEAVKASTVVEHGSKCSFDLQPRILFHEERFHLRRIKEAFCIRHNPCMNCEKGSVQAVQGSLVGPTAVSNGESVAHANLRGLAGISEGTARRRRSAKLKTVDSLRSLEKFKSRFASIVPVGCATFSSFANNMLPGSIKASSEVAVTGRDATSRAPCGPTSAPFGVFSLLPHGRGLLLRDGRHLDSFESNAKVARLRSVPPEWGFCRRRYNADCRKRRSALTLILVATCRSLSAHSSRLSLCEGDPRAFHSSLAPKCGAPFPLVRSKVLGTLAKWDIPPLDAVSACQRSVARHFASSRSGPPPRSPRSLSLGSPEAGPFFKAYKRVAVIGRDSLRGSTGLSIFPPCPMCAGKLELPPCTTLGQGAEVEVRPSVYQFKVNLFLSASPLLDAGLPLFCAAAVPVGSTRVTKGCRPYSGPTFGRSSGNGRYVSFAQLVDQVRPPAWWQSWATASGRLFCPRFLNTTTMASQIVPARWFSPADRDPPKVACPVVVVVNLAVAEDRLETNSRTVVYAFWPIRRFNGPPRNFAFSNLSRAVRKVNPADRSLSAALSGRANSRRRPTLKFALQKVQAPPRVLGLAAGAPCPWPVDAPGRQPGAPAAVSAGSLFAPRGETAVQLRSGARRVARKATVVGDDEFASAVRLKSIFPVEVLLLRVAKSCTAIAPGALPHPRLVRASRVRQRRLNFLLVIAGGRLKGWGRARWSARNSRPGSNLRSFIAQYPGSVRWIGRAKVPCAAGCSPMQMGPSVRQPPGSSCRSAAPILPAAFQRWEP</sequence>
<dbReference type="AlphaFoldDB" id="A0A5S6Q7A1"/>
<evidence type="ECO:0000313" key="2">
    <source>
        <dbReference type="Proteomes" id="UP000046395"/>
    </source>
</evidence>
<keyword evidence="2" id="KW-1185">Reference proteome</keyword>
<evidence type="ECO:0000313" key="3">
    <source>
        <dbReference type="WBParaSite" id="TMUE_1000003089.1"/>
    </source>
</evidence>
<protein>
    <submittedName>
        <fullName evidence="3">Uncharacterized protein</fullName>
    </submittedName>
</protein>
<evidence type="ECO:0000256" key="1">
    <source>
        <dbReference type="SAM" id="MobiDB-lite"/>
    </source>
</evidence>
<dbReference type="Proteomes" id="UP000046395">
    <property type="component" value="Unassembled WGS sequence"/>
</dbReference>
<proteinExistence type="predicted"/>